<evidence type="ECO:0000313" key="4">
    <source>
        <dbReference type="EMBL" id="CAI5442285.1"/>
    </source>
</evidence>
<feature type="transmembrane region" description="Helical" evidence="2">
    <location>
        <begin position="7"/>
        <end position="29"/>
    </location>
</feature>
<feature type="compositionally biased region" description="Low complexity" evidence="1">
    <location>
        <begin position="2065"/>
        <end position="2078"/>
    </location>
</feature>
<evidence type="ECO:0000256" key="2">
    <source>
        <dbReference type="SAM" id="Phobius"/>
    </source>
</evidence>
<dbReference type="PANTHER" id="PTHR37972">
    <property type="entry name" value="PROTEIN CBG25533"/>
    <property type="match status" value="1"/>
</dbReference>
<feature type="compositionally biased region" description="Low complexity" evidence="1">
    <location>
        <begin position="1942"/>
        <end position="1953"/>
    </location>
</feature>
<feature type="region of interest" description="Disordered" evidence="1">
    <location>
        <begin position="1842"/>
        <end position="2125"/>
    </location>
</feature>
<feature type="compositionally biased region" description="Polar residues" evidence="1">
    <location>
        <begin position="2055"/>
        <end position="2064"/>
    </location>
</feature>
<name>A0A9P1MZD6_9PELO</name>
<dbReference type="InterPro" id="IPR036465">
    <property type="entry name" value="vWFA_dom_sf"/>
</dbReference>
<feature type="compositionally biased region" description="Polar residues" evidence="1">
    <location>
        <begin position="1496"/>
        <end position="1519"/>
    </location>
</feature>
<proteinExistence type="predicted"/>
<comment type="caution">
    <text evidence="4">The sequence shown here is derived from an EMBL/GenBank/DDBJ whole genome shotgun (WGS) entry which is preliminary data.</text>
</comment>
<feature type="compositionally biased region" description="Polar residues" evidence="1">
    <location>
        <begin position="371"/>
        <end position="382"/>
    </location>
</feature>
<feature type="compositionally biased region" description="Polar residues" evidence="1">
    <location>
        <begin position="1954"/>
        <end position="1970"/>
    </location>
</feature>
<feature type="region of interest" description="Disordered" evidence="1">
    <location>
        <begin position="2130"/>
        <end position="2149"/>
    </location>
</feature>
<feature type="compositionally biased region" description="Low complexity" evidence="1">
    <location>
        <begin position="1971"/>
        <end position="2014"/>
    </location>
</feature>
<feature type="compositionally biased region" description="Polar residues" evidence="1">
    <location>
        <begin position="414"/>
        <end position="446"/>
    </location>
</feature>
<dbReference type="CDD" id="cd00198">
    <property type="entry name" value="vWFA"/>
    <property type="match status" value="1"/>
</dbReference>
<feature type="compositionally biased region" description="Polar residues" evidence="1">
    <location>
        <begin position="976"/>
        <end position="994"/>
    </location>
</feature>
<feature type="compositionally biased region" description="Polar residues" evidence="1">
    <location>
        <begin position="286"/>
        <end position="323"/>
    </location>
</feature>
<feature type="compositionally biased region" description="Low complexity" evidence="1">
    <location>
        <begin position="476"/>
        <end position="541"/>
    </location>
</feature>
<feature type="compositionally biased region" description="Polar residues" evidence="1">
    <location>
        <begin position="199"/>
        <end position="218"/>
    </location>
</feature>
<dbReference type="InterPro" id="IPR000082">
    <property type="entry name" value="SEA_dom"/>
</dbReference>
<feature type="compositionally biased region" description="Polar residues" evidence="1">
    <location>
        <begin position="2110"/>
        <end position="2120"/>
    </location>
</feature>
<feature type="compositionally biased region" description="Polar residues" evidence="1">
    <location>
        <begin position="464"/>
        <end position="475"/>
    </location>
</feature>
<dbReference type="EMBL" id="CANHGI010000002">
    <property type="protein sequence ID" value="CAI5442285.1"/>
    <property type="molecule type" value="Genomic_DNA"/>
</dbReference>
<feature type="compositionally biased region" description="Low complexity" evidence="1">
    <location>
        <begin position="324"/>
        <end position="370"/>
    </location>
</feature>
<feature type="compositionally biased region" description="Low complexity" evidence="1">
    <location>
        <begin position="2043"/>
        <end position="2054"/>
    </location>
</feature>
<dbReference type="Proteomes" id="UP001152747">
    <property type="component" value="Unassembled WGS sequence"/>
</dbReference>
<feature type="compositionally biased region" description="Low complexity" evidence="1">
    <location>
        <begin position="1874"/>
        <end position="1890"/>
    </location>
</feature>
<feature type="compositionally biased region" description="Polar residues" evidence="1">
    <location>
        <begin position="1924"/>
        <end position="1941"/>
    </location>
</feature>
<dbReference type="OrthoDB" id="5872342at2759"/>
<feature type="compositionally biased region" description="Polar residues" evidence="1">
    <location>
        <begin position="1891"/>
        <end position="1900"/>
    </location>
</feature>
<keyword evidence="2" id="KW-1133">Transmembrane helix</keyword>
<feature type="region of interest" description="Disordered" evidence="1">
    <location>
        <begin position="974"/>
        <end position="994"/>
    </location>
</feature>
<feature type="region of interest" description="Disordered" evidence="1">
    <location>
        <begin position="931"/>
        <end position="957"/>
    </location>
</feature>
<feature type="compositionally biased region" description="Polar residues" evidence="1">
    <location>
        <begin position="2015"/>
        <end position="2042"/>
    </location>
</feature>
<dbReference type="PANTHER" id="PTHR37972:SF3">
    <property type="entry name" value="PROTEIN CBG11222"/>
    <property type="match status" value="1"/>
</dbReference>
<protein>
    <recommendedName>
        <fullName evidence="3">SEA domain-containing protein</fullName>
    </recommendedName>
</protein>
<feature type="compositionally biased region" description="Polar residues" evidence="1">
    <location>
        <begin position="246"/>
        <end position="260"/>
    </location>
</feature>
<feature type="compositionally biased region" description="Polar residues" evidence="1">
    <location>
        <begin position="1852"/>
        <end position="1873"/>
    </location>
</feature>
<keyword evidence="2" id="KW-0812">Transmembrane</keyword>
<keyword evidence="2" id="KW-0472">Membrane</keyword>
<evidence type="ECO:0000256" key="1">
    <source>
        <dbReference type="SAM" id="MobiDB-lite"/>
    </source>
</evidence>
<feature type="compositionally biased region" description="Low complexity" evidence="1">
    <location>
        <begin position="1901"/>
        <end position="1922"/>
    </location>
</feature>
<feature type="compositionally biased region" description="Polar residues" evidence="1">
    <location>
        <begin position="2080"/>
        <end position="2092"/>
    </location>
</feature>
<dbReference type="PROSITE" id="PS50024">
    <property type="entry name" value="SEA"/>
    <property type="match status" value="1"/>
</dbReference>
<feature type="compositionally biased region" description="Low complexity" evidence="1">
    <location>
        <begin position="261"/>
        <end position="285"/>
    </location>
</feature>
<feature type="compositionally biased region" description="Low complexity" evidence="1">
    <location>
        <begin position="447"/>
        <end position="463"/>
    </location>
</feature>
<dbReference type="SUPFAM" id="SSF53300">
    <property type="entry name" value="vWA-like"/>
    <property type="match status" value="3"/>
</dbReference>
<feature type="compositionally biased region" description="Low complexity" evidence="1">
    <location>
        <begin position="219"/>
        <end position="245"/>
    </location>
</feature>
<feature type="compositionally biased region" description="Low complexity" evidence="1">
    <location>
        <begin position="2093"/>
        <end position="2109"/>
    </location>
</feature>
<evidence type="ECO:0000259" key="3">
    <source>
        <dbReference type="PROSITE" id="PS50024"/>
    </source>
</evidence>
<feature type="region of interest" description="Disordered" evidence="1">
    <location>
        <begin position="1496"/>
        <end position="1521"/>
    </location>
</feature>
<accession>A0A9P1MZD6</accession>
<reference evidence="4" key="1">
    <citation type="submission" date="2022-11" db="EMBL/GenBank/DDBJ databases">
        <authorList>
            <person name="Kikuchi T."/>
        </authorList>
    </citation>
    <scope>NUCLEOTIDE SEQUENCE</scope>
    <source>
        <strain evidence="4">PS1010</strain>
    </source>
</reference>
<feature type="region of interest" description="Disordered" evidence="1">
    <location>
        <begin position="763"/>
        <end position="899"/>
    </location>
</feature>
<dbReference type="SUPFAM" id="SSF69349">
    <property type="entry name" value="Phage fibre proteins"/>
    <property type="match status" value="2"/>
</dbReference>
<feature type="domain" description="SEA" evidence="3">
    <location>
        <begin position="50"/>
        <end position="182"/>
    </location>
</feature>
<feature type="region of interest" description="Disordered" evidence="1">
    <location>
        <begin position="199"/>
        <end position="541"/>
    </location>
</feature>
<feature type="compositionally biased region" description="Low complexity" evidence="1">
    <location>
        <begin position="1842"/>
        <end position="1851"/>
    </location>
</feature>
<evidence type="ECO:0000313" key="5">
    <source>
        <dbReference type="Proteomes" id="UP001152747"/>
    </source>
</evidence>
<feature type="compositionally biased region" description="Low complexity" evidence="1">
    <location>
        <begin position="383"/>
        <end position="413"/>
    </location>
</feature>
<organism evidence="4 5">
    <name type="scientific">Caenorhabditis angaria</name>
    <dbReference type="NCBI Taxonomy" id="860376"/>
    <lineage>
        <taxon>Eukaryota</taxon>
        <taxon>Metazoa</taxon>
        <taxon>Ecdysozoa</taxon>
        <taxon>Nematoda</taxon>
        <taxon>Chromadorea</taxon>
        <taxon>Rhabditida</taxon>
        <taxon>Rhabditina</taxon>
        <taxon>Rhabditomorpha</taxon>
        <taxon>Rhabditoidea</taxon>
        <taxon>Rhabditidae</taxon>
        <taxon>Peloderinae</taxon>
        <taxon>Caenorhabditis</taxon>
    </lineage>
</organism>
<gene>
    <name evidence="4" type="ORF">CAMP_LOCUS4922</name>
</gene>
<sequence>MERVHIASFVVGITGLIIGIVGIVLAIVFGTASPNCPICPESATNQCNSKLFSLQTSLTKESCPWNDNLRIPNSKEFNETSQKVAQQLQNSIQSGLNQQSSTTRFKSFAVSPTQNAVTVQITEFRQDNNGLTQAIGSGVVSSAKPINQVPDQTQVETQIQNDKTTVNGTVNTSSVVCKTESNPDCDCSTTAAFVSSTQAMSTNNPQTTVVTSAQSSFGTSTTTSRPTSRPIITSTAAKATTQTTAVPSTSIPSTGAPSTLSPSTTAQQTTNAPSTAQTTTNAASTVQPSTNAPSTAQPSTNVPSTSQPSSNAPSTAQQTTNIPSTVLQTTTTQSSTVRSTTTGTIAQSTLISTSPSSTVSSSTSPGVSSTNIPSTQFSSTGVTSTPSTKTNSPSTSIPSTLASSTVPSLPSSSNAPSTAQQTTNIQSTVQSTNAPTTGTIAPSTLISTPRSSTVSSSTNVPSTEFSSTGVTSTNKPSTSIPSTLASSTIPSTSSSSSVPSTNSPSTVSLSTNTPQSTVVSSTFSLPPTTSTSNTPVPSAPSTVLSTTQYISTVPTTTAYLPTSPNPNQCFYQSNVAVAFELSDPSSTIDTKIQNFIQNKLFANQAVYRLSKPNLGGTQLALVPYPTVSASLMNYGYAGDVSKISSVLKAMDQLSTGGDPDISQSFTTISSLSRNGQPGFVILIGYSDAFVSQSIQSANNLKSLGFNIYTISYNTASNFSPLQSQSGYGATITSDADEDTISNNLANLLNSTYCNQLPTTALPPITTTVNSNPSTGSPSSTIQASTSQSTINPSTGVGSSTAVTSSNPSTASSSTIQSSTSQSTINPSTGVATSTSTPSTNNPSTGVPSSNAPSTSLPSTSVSSTNVPSSTLQTTNGPTTSTFNPSTISSSTSNPSTTVSYTTTTPQCVCECSSTAPFTQSTVSQFVSSSIAPTTTAPGTTAASTTNQPITSAPSSSIASTVAQTTAAQSTIISSTNNPITSAPSTANPSTNQPTTADPCTCAGDWVYSGDLAIAYQFTSNDPNYQTTANFLNQTIFGPSVIQNYDLQGYTQAELVPYPKDTNIPYQPYGSIASEAAIGNYLSIYQELSSHLTDAKISDALSQILNNPGKSSASSIIIVGSDASDLPNAQPIADQLKAKNYKIITVSSGVAAQTLQSLASPGASFAITDGDNSDVANNIANILVNLNPACNKNGKTISPTTRCTPTVGPSSSAPNTMTPSTLAPITTAPSSSIASTVASTTAAQSTIIPTTNNPITSSSSSGSTVAQTTAAQSTIISSTIKPTTTAPSTVIPSTNQPTTADPCNCAGDWVYSGDLAIAYQLTSNDPNYQTTANFLNQTIFGPSVIQNYDLQSYTQAELVPYPKDTNIPYQPYGSIASEAAIGNYLSIYQELSSHLTDAKISDALSQILNNPGKSSVSSIIIVGSDASDLPNAQPIADQLKAKNYKIITVSSGVAAQTLQSLASPGASFAITDGDNSAVANSIANILVNLSPACNKNGKTISPSTRCTPTVGPSSSATNTITPSTLAPITSAASTSSIASSIASTASQTTTVSAQSTANTASSIVTSASSGSSISSTSVSTTISGTTQPASTIIASSTTLGVVTSAVSQSTNTATSTVLPATSTNNPTTSLPPQACTSAFVGDIAVAFENTQINRSVTDFLAENLFNNQVYSFSDVTRVINVPYPDTSSYGTLVQHWGDIKSLASYQQNINDFVELVTLKTAPTINEALQYILTSRPNNGVSNKILIIAGTNDTGVDAATTSLSSLKSNGYNVVSIAINNPTSRFNTMSNNFFSVDDGNKNAIVQQIANLICSLGQVGTTINPGTVSSTIQPSGSPTTVIPGSSTVASGSSTVQPSGSPTTVIPGSTTVQPSGSPTTAISGSSTVASGSSTIQPSGSPSTVIPGSSTVQTSASSTVQTSGSPSTVIPGSSTIQPSGSPTTVNPGSSTVASGSSTVQPSGSPATVIPGSSTVQTSGSPSTAIPGSSTSASGSSTVMPSGSPSTVNPGSSTSIPGSSTVMPSGSPTTVIPGSSTIQASGSPSTVIPGSSTVATGSSTVMPSGSPTTVIPGSSTVQSSGSPSTAIPGSSTVQPTGSPTTAISGSSTVASGSSTAQPSGSPSTVIPGSSTVQTTVVSGSSTAAPGSTTVISSSSSAYSTVSSPVNECGDTPFLGNIAVAYELNDDSQDISNFLGTILFSVSNIYQFGQDTKVINVPYPGTSNYTISNWNDITSLDSYKSNIDTLQSAANKTDALIRVVDALEYIDTNRTPEPEDTGDNVLIIVGTQDDVFTTSTNSALAKLRAKDFIVITISLNNPNSNLKNYADEPDYYFATDKTNQRSTAVQISNILCKL</sequence>
<keyword evidence="5" id="KW-1185">Reference proteome</keyword>